<accession>A0A9P0F3K4</accession>
<keyword evidence="5" id="KW-1185">Reference proteome</keyword>
<dbReference type="Gene3D" id="3.30.70.270">
    <property type="match status" value="1"/>
</dbReference>
<evidence type="ECO:0000313" key="4">
    <source>
        <dbReference type="EMBL" id="CAH0386742.1"/>
    </source>
</evidence>
<protein>
    <recommendedName>
        <fullName evidence="3">RNA-directed RNA polymerase C-terminal domain-containing protein</fullName>
    </recommendedName>
</protein>
<keyword evidence="2" id="KW-0472">Membrane</keyword>
<dbReference type="Proteomes" id="UP001152759">
    <property type="component" value="Chromosome 3"/>
</dbReference>
<feature type="transmembrane region" description="Helical" evidence="2">
    <location>
        <begin position="28"/>
        <end position="47"/>
    </location>
</feature>
<reference evidence="4" key="1">
    <citation type="submission" date="2021-12" db="EMBL/GenBank/DDBJ databases">
        <authorList>
            <person name="King R."/>
        </authorList>
    </citation>
    <scope>NUCLEOTIDE SEQUENCE</scope>
</reference>
<dbReference type="Pfam" id="PF00680">
    <property type="entry name" value="RdRP_1"/>
    <property type="match status" value="1"/>
</dbReference>
<organism evidence="4 5">
    <name type="scientific">Bemisia tabaci</name>
    <name type="common">Sweetpotato whitefly</name>
    <name type="synonym">Aleurodes tabaci</name>
    <dbReference type="NCBI Taxonomy" id="7038"/>
    <lineage>
        <taxon>Eukaryota</taxon>
        <taxon>Metazoa</taxon>
        <taxon>Ecdysozoa</taxon>
        <taxon>Arthropoda</taxon>
        <taxon>Hexapoda</taxon>
        <taxon>Insecta</taxon>
        <taxon>Pterygota</taxon>
        <taxon>Neoptera</taxon>
        <taxon>Paraneoptera</taxon>
        <taxon>Hemiptera</taxon>
        <taxon>Sternorrhyncha</taxon>
        <taxon>Aleyrodoidea</taxon>
        <taxon>Aleyrodidae</taxon>
        <taxon>Aleyrodinae</taxon>
        <taxon>Bemisia</taxon>
    </lineage>
</organism>
<dbReference type="GO" id="GO:0003723">
    <property type="term" value="F:RNA binding"/>
    <property type="evidence" value="ECO:0007669"/>
    <property type="project" value="InterPro"/>
</dbReference>
<evidence type="ECO:0000256" key="1">
    <source>
        <dbReference type="SAM" id="MobiDB-lite"/>
    </source>
</evidence>
<name>A0A9P0F3K4_BEMTA</name>
<dbReference type="AlphaFoldDB" id="A0A9P0F3K4"/>
<dbReference type="InterPro" id="IPR001205">
    <property type="entry name" value="RNA-dir_pol_C"/>
</dbReference>
<feature type="region of interest" description="Disordered" evidence="1">
    <location>
        <begin position="160"/>
        <end position="180"/>
    </location>
</feature>
<dbReference type="SUPFAM" id="SSF56672">
    <property type="entry name" value="DNA/RNA polymerases"/>
    <property type="match status" value="1"/>
</dbReference>
<feature type="domain" description="RNA-directed RNA polymerase C-terminal" evidence="3">
    <location>
        <begin position="2"/>
        <end position="149"/>
    </location>
</feature>
<evidence type="ECO:0000256" key="2">
    <source>
        <dbReference type="SAM" id="Phobius"/>
    </source>
</evidence>
<dbReference type="GO" id="GO:0003968">
    <property type="term" value="F:RNA-directed RNA polymerase activity"/>
    <property type="evidence" value="ECO:0007669"/>
    <property type="project" value="InterPro"/>
</dbReference>
<dbReference type="EMBL" id="OU963864">
    <property type="protein sequence ID" value="CAH0386742.1"/>
    <property type="molecule type" value="Genomic_DNA"/>
</dbReference>
<keyword evidence="2" id="KW-1133">Transmembrane helix</keyword>
<keyword evidence="2" id="KW-0812">Transmembrane</keyword>
<dbReference type="InterPro" id="IPR043502">
    <property type="entry name" value="DNA/RNA_pol_sf"/>
</dbReference>
<dbReference type="InterPro" id="IPR043128">
    <property type="entry name" value="Rev_trsase/Diguanyl_cyclase"/>
</dbReference>
<evidence type="ECO:0000259" key="3">
    <source>
        <dbReference type="Pfam" id="PF00680"/>
    </source>
</evidence>
<dbReference type="GO" id="GO:0006351">
    <property type="term" value="P:DNA-templated transcription"/>
    <property type="evidence" value="ECO:0007669"/>
    <property type="project" value="InterPro"/>
</dbReference>
<evidence type="ECO:0000313" key="5">
    <source>
        <dbReference type="Proteomes" id="UP001152759"/>
    </source>
</evidence>
<dbReference type="GO" id="GO:0071897">
    <property type="term" value="P:DNA biosynthetic process"/>
    <property type="evidence" value="ECO:0007669"/>
    <property type="project" value="UniProtKB-ARBA"/>
</dbReference>
<proteinExistence type="predicted"/>
<sequence length="287" mass="32190">MNYFIRTPIRLCNGERYLKRAGIASGSYFTQLIGSVINYIILCWYFIKTYGRPPKYIKVLGDDSFVADDVPLVISDLDALVETIGMKINIDKSIATEEIDLMKFLGFQINYGMPLKPTHFRFDYDELASILNLSVCPLADSALSNYGRVETIPVHVTPEIDQGSAGRAEGNEVSPDPGVEALSFKGQDLNSVSPDELFSLLDDSAGDLKVDIFLLMQQADQQYFDDEFDPRCLFSDDASQNSPLFSFKVRSKKITGIDIESIQRHNFSSSFSCELKDELTEEAFEVC</sequence>
<gene>
    <name evidence="4" type="ORF">BEMITA_LOCUS5816</name>
</gene>